<keyword evidence="2" id="KW-1185">Reference proteome</keyword>
<protein>
    <submittedName>
        <fullName evidence="1">NAD(P)H-dependent oxidoreductase</fullName>
    </submittedName>
</protein>
<reference evidence="1" key="1">
    <citation type="submission" date="2019-08" db="EMBL/GenBank/DDBJ databases">
        <title>Genome sequence of Clostridiales bacterium MT110.</title>
        <authorList>
            <person name="Cao J."/>
        </authorList>
    </citation>
    <scope>NUCLEOTIDE SEQUENCE</scope>
    <source>
        <strain evidence="1">MT110</strain>
    </source>
</reference>
<name>A0ACD1A8K6_9FIRM</name>
<accession>A0ACD1A8K6</accession>
<dbReference type="EMBL" id="CP042469">
    <property type="protein sequence ID" value="QOX62701.1"/>
    <property type="molecule type" value="Genomic_DNA"/>
</dbReference>
<sequence length="212" mass="24029">MKIALINGSPKPGNSNSGILLDKIEPLLNEGNELTSLSTSGKEFTPDQYRSLCEMDVLLFAFPLYIDALPSHLFRIIIELERYMKEYKDKEIRVYVIVNNGFYEGHQCHIAMKIMENWCKRSELSFCGGIGQGAGEMIGATSNVPFGHGPLKDLSKAMSQIADHITSGTKGQKQMLSPNVPRFFWKMMGTHFFWNTSARKNHLKRIDILRQL</sequence>
<evidence type="ECO:0000313" key="1">
    <source>
        <dbReference type="EMBL" id="QOX62701.1"/>
    </source>
</evidence>
<dbReference type="Proteomes" id="UP000594014">
    <property type="component" value="Chromosome"/>
</dbReference>
<gene>
    <name evidence="1" type="ORF">FRZ06_04730</name>
</gene>
<organism evidence="1 2">
    <name type="scientific">Anoxybacterium hadale</name>
    <dbReference type="NCBI Taxonomy" id="3408580"/>
    <lineage>
        <taxon>Bacteria</taxon>
        <taxon>Bacillati</taxon>
        <taxon>Bacillota</taxon>
        <taxon>Clostridia</taxon>
        <taxon>Peptostreptococcales</taxon>
        <taxon>Anaerovoracaceae</taxon>
        <taxon>Anoxybacterium</taxon>
    </lineage>
</organism>
<evidence type="ECO:0000313" key="2">
    <source>
        <dbReference type="Proteomes" id="UP000594014"/>
    </source>
</evidence>
<proteinExistence type="predicted"/>